<dbReference type="Gene3D" id="3.20.20.70">
    <property type="entry name" value="Aldolase class I"/>
    <property type="match status" value="1"/>
</dbReference>
<accession>A0ABP8NN52</accession>
<feature type="active site" description="Proton acceptor" evidence="6">
    <location>
        <position position="169"/>
    </location>
</feature>
<dbReference type="PROSITE" id="PS51440">
    <property type="entry name" value="TIM_2"/>
    <property type="match status" value="1"/>
</dbReference>
<reference evidence="9" key="1">
    <citation type="journal article" date="2019" name="Int. J. Syst. Evol. Microbiol.">
        <title>The Global Catalogue of Microorganisms (GCM) 10K type strain sequencing project: providing services to taxonomists for standard genome sequencing and annotation.</title>
        <authorList>
            <consortium name="The Broad Institute Genomics Platform"/>
            <consortium name="The Broad Institute Genome Sequencing Center for Infectious Disease"/>
            <person name="Wu L."/>
            <person name="Ma J."/>
        </authorList>
    </citation>
    <scope>NUCLEOTIDE SEQUENCE [LARGE SCALE GENOMIC DNA]</scope>
    <source>
        <strain evidence="9">JCM 32105</strain>
    </source>
</reference>
<dbReference type="InterPro" id="IPR000652">
    <property type="entry name" value="Triosephosphate_isomerase"/>
</dbReference>
<feature type="binding site" evidence="6">
    <location>
        <position position="175"/>
    </location>
    <ligand>
        <name>substrate</name>
    </ligand>
</feature>
<evidence type="ECO:0000256" key="5">
    <source>
        <dbReference type="ARBA" id="ARBA00023235"/>
    </source>
</evidence>
<dbReference type="PANTHER" id="PTHR21139:SF42">
    <property type="entry name" value="TRIOSEPHOSPHATE ISOMERASE"/>
    <property type="match status" value="1"/>
</dbReference>
<keyword evidence="3 6" id="KW-0963">Cytoplasm</keyword>
<comment type="similarity">
    <text evidence="1 6 7">Belongs to the triosephosphate isomerase family.</text>
</comment>
<evidence type="ECO:0000256" key="1">
    <source>
        <dbReference type="ARBA" id="ARBA00007422"/>
    </source>
</evidence>
<organism evidence="8 9">
    <name type="scientific">Nemorincola caseinilytica</name>
    <dbReference type="NCBI Taxonomy" id="2054315"/>
    <lineage>
        <taxon>Bacteria</taxon>
        <taxon>Pseudomonadati</taxon>
        <taxon>Bacteroidota</taxon>
        <taxon>Chitinophagia</taxon>
        <taxon>Chitinophagales</taxon>
        <taxon>Chitinophagaceae</taxon>
        <taxon>Nemorincola</taxon>
    </lineage>
</organism>
<dbReference type="EMBL" id="BAABFA010000018">
    <property type="protein sequence ID" value="GAA4468116.1"/>
    <property type="molecule type" value="Genomic_DNA"/>
</dbReference>
<comment type="function">
    <text evidence="6">Involved in the gluconeogenesis. Catalyzes stereospecifically the conversion of dihydroxyacetone phosphate (DHAP) to D-glyceraldehyde-3-phosphate (G3P).</text>
</comment>
<comment type="pathway">
    <text evidence="6 7">Carbohydrate degradation; glycolysis; D-glyceraldehyde 3-phosphate from glycerone phosphate: step 1/1.</text>
</comment>
<dbReference type="InterPro" id="IPR013785">
    <property type="entry name" value="Aldolase_TIM"/>
</dbReference>
<protein>
    <recommendedName>
        <fullName evidence="6 7">Triosephosphate isomerase</fullName>
        <shortName evidence="6">TIM</shortName>
        <shortName evidence="6">TPI</shortName>
        <ecNumber evidence="6 7">5.3.1.1</ecNumber>
    </recommendedName>
    <alternativeName>
        <fullName evidence="6">Triose-phosphate isomerase</fullName>
    </alternativeName>
</protein>
<dbReference type="EC" id="5.3.1.1" evidence="6 7"/>
<dbReference type="PROSITE" id="PS00171">
    <property type="entry name" value="TIM_1"/>
    <property type="match status" value="1"/>
</dbReference>
<evidence type="ECO:0000313" key="9">
    <source>
        <dbReference type="Proteomes" id="UP001500067"/>
    </source>
</evidence>
<name>A0ABP8NN52_9BACT</name>
<evidence type="ECO:0000256" key="6">
    <source>
        <dbReference type="HAMAP-Rule" id="MF_00147"/>
    </source>
</evidence>
<dbReference type="SUPFAM" id="SSF51351">
    <property type="entry name" value="Triosephosphate isomerase (TIM)"/>
    <property type="match status" value="1"/>
</dbReference>
<evidence type="ECO:0000256" key="7">
    <source>
        <dbReference type="RuleBase" id="RU363013"/>
    </source>
</evidence>
<sequence>MRRKIVAANWKMNLSLAEGAALVNDICAGIPRLADDRKVVIAPPFIHIPQTVAQLAKTDHVHAAAQNCYQESAGAYTGEVSAGMLKSAEVEYVIIGHSERRQYFAETDEMLARKTDQALANGLQVIFCCGEPLSVRDADTQNAFVEAQLKDGLFHLTAAQMSNVVIAYEPIWAIGTGRTASSEQAQDMHAHIRAVLAAKYGSEVAAATPILYGGSCKPSNAAELFACADVDGGLIGGASLKAAEFLGIIDAMVKA</sequence>
<proteinExistence type="inferred from homology"/>
<evidence type="ECO:0000256" key="4">
    <source>
        <dbReference type="ARBA" id="ARBA00023152"/>
    </source>
</evidence>
<evidence type="ECO:0000256" key="2">
    <source>
        <dbReference type="ARBA" id="ARBA00022432"/>
    </source>
</evidence>
<keyword evidence="9" id="KW-1185">Reference proteome</keyword>
<keyword evidence="2 6" id="KW-0312">Gluconeogenesis</keyword>
<dbReference type="InterPro" id="IPR022896">
    <property type="entry name" value="TrioseP_Isoase_bac/euk"/>
</dbReference>
<gene>
    <name evidence="6 8" type="primary">tpiA</name>
    <name evidence="8" type="ORF">GCM10023093_25140</name>
</gene>
<dbReference type="NCBIfam" id="TIGR00419">
    <property type="entry name" value="tim"/>
    <property type="match status" value="1"/>
</dbReference>
<dbReference type="CDD" id="cd00311">
    <property type="entry name" value="TIM"/>
    <property type="match status" value="1"/>
</dbReference>
<dbReference type="HAMAP" id="MF_00147_B">
    <property type="entry name" value="TIM_B"/>
    <property type="match status" value="1"/>
</dbReference>
<dbReference type="InterPro" id="IPR035990">
    <property type="entry name" value="TIM_sf"/>
</dbReference>
<keyword evidence="5 6" id="KW-0413">Isomerase</keyword>
<keyword evidence="4 6" id="KW-0324">Glycolysis</keyword>
<feature type="active site" description="Electrophile" evidence="6">
    <location>
        <position position="97"/>
    </location>
</feature>
<dbReference type="Proteomes" id="UP001500067">
    <property type="component" value="Unassembled WGS sequence"/>
</dbReference>
<feature type="binding site" evidence="6">
    <location>
        <begin position="236"/>
        <end position="237"/>
    </location>
    <ligand>
        <name>substrate</name>
    </ligand>
</feature>
<evidence type="ECO:0000256" key="3">
    <source>
        <dbReference type="ARBA" id="ARBA00022490"/>
    </source>
</evidence>
<dbReference type="Pfam" id="PF00121">
    <property type="entry name" value="TIM"/>
    <property type="match status" value="1"/>
</dbReference>
<comment type="pathway">
    <text evidence="6 7">Carbohydrate biosynthesis; gluconeogenesis.</text>
</comment>
<comment type="catalytic activity">
    <reaction evidence="6 7">
        <text>D-glyceraldehyde 3-phosphate = dihydroxyacetone phosphate</text>
        <dbReference type="Rhea" id="RHEA:18585"/>
        <dbReference type="ChEBI" id="CHEBI:57642"/>
        <dbReference type="ChEBI" id="CHEBI:59776"/>
        <dbReference type="EC" id="5.3.1.1"/>
    </reaction>
</comment>
<feature type="binding site" evidence="6">
    <location>
        <position position="215"/>
    </location>
    <ligand>
        <name>substrate</name>
    </ligand>
</feature>
<comment type="subunit">
    <text evidence="6 7">Homodimer.</text>
</comment>
<evidence type="ECO:0000313" key="8">
    <source>
        <dbReference type="EMBL" id="GAA4468116.1"/>
    </source>
</evidence>
<comment type="subcellular location">
    <subcellularLocation>
        <location evidence="6 7">Cytoplasm</location>
    </subcellularLocation>
</comment>
<dbReference type="PANTHER" id="PTHR21139">
    <property type="entry name" value="TRIOSEPHOSPHATE ISOMERASE"/>
    <property type="match status" value="1"/>
</dbReference>
<dbReference type="RefSeq" id="WP_345083740.1">
    <property type="nucleotide sequence ID" value="NZ_BAABFA010000018.1"/>
</dbReference>
<dbReference type="InterPro" id="IPR020861">
    <property type="entry name" value="Triosephosphate_isomerase_AS"/>
</dbReference>
<dbReference type="GO" id="GO:0016853">
    <property type="term" value="F:isomerase activity"/>
    <property type="evidence" value="ECO:0007669"/>
    <property type="project" value="UniProtKB-KW"/>
</dbReference>
<feature type="binding site" evidence="6">
    <location>
        <begin position="9"/>
        <end position="11"/>
    </location>
    <ligand>
        <name>substrate</name>
    </ligand>
</feature>
<comment type="caution">
    <text evidence="8">The sequence shown here is derived from an EMBL/GenBank/DDBJ whole genome shotgun (WGS) entry which is preliminary data.</text>
</comment>